<dbReference type="Gene3D" id="3.40.50.2000">
    <property type="entry name" value="Glycogen Phosphorylase B"/>
    <property type="match status" value="2"/>
</dbReference>
<dbReference type="InterPro" id="IPR028098">
    <property type="entry name" value="Glyco_trans_4-like_N"/>
</dbReference>
<keyword evidence="3" id="KW-0808">Transferase</keyword>
<organism evidence="3 4">
    <name type="scientific">Candidatus Carbonibacillus altaicus</name>
    <dbReference type="NCBI Taxonomy" id="2163959"/>
    <lineage>
        <taxon>Bacteria</taxon>
        <taxon>Bacillati</taxon>
        <taxon>Bacillota</taxon>
        <taxon>Bacilli</taxon>
        <taxon>Bacillales</taxon>
        <taxon>Candidatus Carbonibacillus</taxon>
    </lineage>
</organism>
<feature type="domain" description="Glycosyltransferase subfamily 4-like N-terminal" evidence="2">
    <location>
        <begin position="16"/>
        <end position="174"/>
    </location>
</feature>
<dbReference type="GO" id="GO:0016757">
    <property type="term" value="F:glycosyltransferase activity"/>
    <property type="evidence" value="ECO:0007669"/>
    <property type="project" value="InterPro"/>
</dbReference>
<reference evidence="4" key="1">
    <citation type="journal article" date="2018" name="Sci. Rep.">
        <title>Lignite coal burning seam in the remote Altai Mountains harbors a hydrogen-driven thermophilic microbial community.</title>
        <authorList>
            <person name="Kadnikov V.V."/>
            <person name="Mardanov A.V."/>
            <person name="Ivasenko D.A."/>
            <person name="Antsiferov D.V."/>
            <person name="Beletsky A.V."/>
            <person name="Karnachuk O.V."/>
            <person name="Ravin N.V."/>
        </authorList>
    </citation>
    <scope>NUCLEOTIDE SEQUENCE [LARGE SCALE GENOMIC DNA]</scope>
</reference>
<sequence>MGKTVRITHIIGGGEFGGAEMHLIKLFHSLKDTFDLRLVTIYNGELAQKMREAGYPVNVLSQTGRFDLSLYRQLTRLFKSSPPHLVHTHGVRANFFGRLAARRLGLPTVTTVHSFLKQDYPLRREYWMAYVMEHLTRPLVQHFITVSHALKEALQREHIPDNKITVIPNAIDTSVFLSGDARLNKRKALREHLGIGDERVIVSTSRLVPVKGLDVLLQAFAGLKKHQGDVKLVLIGAGIEKKELMALSRALEIEENVLFLGYRRDIPELLTIADLYVLPSRMEGGFPLSLMESLASGIPSIATALPAILEWVDERVETRTKAPFYLVPPDDAERLKQALLDLLHHPNKRAQLAEQGKTFVQTTFSMERLADDTRALYEKLVNRSR</sequence>
<proteinExistence type="predicted"/>
<feature type="domain" description="Glycosyl transferase family 1" evidence="1">
    <location>
        <begin position="187"/>
        <end position="358"/>
    </location>
</feature>
<dbReference type="Proteomes" id="UP000244338">
    <property type="component" value="Unassembled WGS sequence"/>
</dbReference>
<dbReference type="Pfam" id="PF00534">
    <property type="entry name" value="Glycos_transf_1"/>
    <property type="match status" value="1"/>
</dbReference>
<comment type="caution">
    <text evidence="3">The sequence shown here is derived from an EMBL/GenBank/DDBJ whole genome shotgun (WGS) entry which is preliminary data.</text>
</comment>
<gene>
    <name evidence="3" type="ORF">BSOLF_1267</name>
</gene>
<evidence type="ECO:0000313" key="4">
    <source>
        <dbReference type="Proteomes" id="UP000244338"/>
    </source>
</evidence>
<dbReference type="Pfam" id="PF13439">
    <property type="entry name" value="Glyco_transf_4"/>
    <property type="match status" value="1"/>
</dbReference>
<dbReference type="InterPro" id="IPR001296">
    <property type="entry name" value="Glyco_trans_1"/>
</dbReference>
<accession>A0A2R6Y4J0</accession>
<dbReference type="SUPFAM" id="SSF53756">
    <property type="entry name" value="UDP-Glycosyltransferase/glycogen phosphorylase"/>
    <property type="match status" value="1"/>
</dbReference>
<dbReference type="PANTHER" id="PTHR12526">
    <property type="entry name" value="GLYCOSYLTRANSFERASE"/>
    <property type="match status" value="1"/>
</dbReference>
<evidence type="ECO:0000259" key="2">
    <source>
        <dbReference type="Pfam" id="PF13439"/>
    </source>
</evidence>
<dbReference type="AlphaFoldDB" id="A0A2R6Y4J0"/>
<protein>
    <submittedName>
        <fullName evidence="3">Glycosyl transferase, group 1</fullName>
    </submittedName>
</protein>
<dbReference type="EMBL" id="PEBX01000005">
    <property type="protein sequence ID" value="PTQ57563.1"/>
    <property type="molecule type" value="Genomic_DNA"/>
</dbReference>
<name>A0A2R6Y4J0_9BACL</name>
<evidence type="ECO:0000313" key="3">
    <source>
        <dbReference type="EMBL" id="PTQ57563.1"/>
    </source>
</evidence>
<evidence type="ECO:0000259" key="1">
    <source>
        <dbReference type="Pfam" id="PF00534"/>
    </source>
</evidence>